<feature type="compositionally biased region" description="Acidic residues" evidence="7">
    <location>
        <begin position="178"/>
        <end position="188"/>
    </location>
</feature>
<organism evidence="8 9">
    <name type="scientific">Stegodyphus mimosarum</name>
    <name type="common">African social velvet spider</name>
    <dbReference type="NCBI Taxonomy" id="407821"/>
    <lineage>
        <taxon>Eukaryota</taxon>
        <taxon>Metazoa</taxon>
        <taxon>Ecdysozoa</taxon>
        <taxon>Arthropoda</taxon>
        <taxon>Chelicerata</taxon>
        <taxon>Arachnida</taxon>
        <taxon>Araneae</taxon>
        <taxon>Araneomorphae</taxon>
        <taxon>Entelegynae</taxon>
        <taxon>Eresoidea</taxon>
        <taxon>Eresidae</taxon>
        <taxon>Stegodyphus</taxon>
    </lineage>
</organism>
<dbReference type="OrthoDB" id="5593200at2759"/>
<dbReference type="GO" id="GO:0007283">
    <property type="term" value="P:spermatogenesis"/>
    <property type="evidence" value="ECO:0007669"/>
    <property type="project" value="UniProtKB-KW"/>
</dbReference>
<dbReference type="InterPro" id="IPR009685">
    <property type="entry name" value="MEA1"/>
</dbReference>
<gene>
    <name evidence="8" type="ORF">X975_12423</name>
</gene>
<dbReference type="PANTHER" id="PTHR17005">
    <property type="entry name" value="MALE-ENHANCED ANTIGEN-1"/>
    <property type="match status" value="1"/>
</dbReference>
<dbReference type="OMA" id="MTAEVTH"/>
<evidence type="ECO:0000256" key="7">
    <source>
        <dbReference type="SAM" id="MobiDB-lite"/>
    </source>
</evidence>
<proteinExistence type="predicted"/>
<feature type="region of interest" description="Disordered" evidence="7">
    <location>
        <begin position="164"/>
        <end position="188"/>
    </location>
</feature>
<accession>A0A087TT35</accession>
<evidence type="ECO:0000313" key="9">
    <source>
        <dbReference type="Proteomes" id="UP000054359"/>
    </source>
</evidence>
<dbReference type="Pfam" id="PF06910">
    <property type="entry name" value="MEA1"/>
    <property type="match status" value="1"/>
</dbReference>
<name>A0A087TT35_STEMI</name>
<keyword evidence="4" id="KW-0597">Phosphoprotein</keyword>
<dbReference type="GO" id="GO:0030154">
    <property type="term" value="P:cell differentiation"/>
    <property type="evidence" value="ECO:0007669"/>
    <property type="project" value="UniProtKB-KW"/>
</dbReference>
<evidence type="ECO:0000256" key="5">
    <source>
        <dbReference type="ARBA" id="ARBA00022782"/>
    </source>
</evidence>
<evidence type="ECO:0000256" key="4">
    <source>
        <dbReference type="ARBA" id="ARBA00022553"/>
    </source>
</evidence>
<keyword evidence="5" id="KW-0221">Differentiation</keyword>
<sequence length="188" mass="20818">MPPITPSPTDIPDDSGEQESTSTNDFPVVMVVSDSDSISDEGNFEHDGYELLSQDPDNSVLVDSDPEEDSNFTLDQEECGASATNTINHHFLLPAPSNDSTNSEVIDPPKEEMNEDLIETIKSVMKGITLPTSNLPQWAHLVPEEEWKAALLSEMHSRKLRCSKDCENNCTPSSERDNEPDDQTDVLR</sequence>
<feature type="region of interest" description="Disordered" evidence="7">
    <location>
        <begin position="1"/>
        <end position="26"/>
    </location>
</feature>
<evidence type="ECO:0000256" key="1">
    <source>
        <dbReference type="ARBA" id="ARBA00002540"/>
    </source>
</evidence>
<dbReference type="EMBL" id="KK116622">
    <property type="protein sequence ID" value="KFM68274.1"/>
    <property type="molecule type" value="Genomic_DNA"/>
</dbReference>
<keyword evidence="6" id="KW-0744">Spermatogenesis</keyword>
<evidence type="ECO:0000256" key="2">
    <source>
        <dbReference type="ARBA" id="ARBA00022245"/>
    </source>
</evidence>
<protein>
    <recommendedName>
        <fullName evidence="2">Male-enhanced antigen 1</fullName>
    </recommendedName>
</protein>
<evidence type="ECO:0000256" key="3">
    <source>
        <dbReference type="ARBA" id="ARBA00022473"/>
    </source>
</evidence>
<feature type="non-terminal residue" evidence="8">
    <location>
        <position position="188"/>
    </location>
</feature>
<dbReference type="AlphaFoldDB" id="A0A087TT35"/>
<keyword evidence="3" id="KW-0217">Developmental protein</keyword>
<dbReference type="Proteomes" id="UP000054359">
    <property type="component" value="Unassembled WGS sequence"/>
</dbReference>
<evidence type="ECO:0000256" key="6">
    <source>
        <dbReference type="ARBA" id="ARBA00022871"/>
    </source>
</evidence>
<reference evidence="8 9" key="1">
    <citation type="submission" date="2013-11" db="EMBL/GenBank/DDBJ databases">
        <title>Genome sequencing of Stegodyphus mimosarum.</title>
        <authorList>
            <person name="Bechsgaard J."/>
        </authorList>
    </citation>
    <scope>NUCLEOTIDE SEQUENCE [LARGE SCALE GENOMIC DNA]</scope>
</reference>
<keyword evidence="9" id="KW-1185">Reference proteome</keyword>
<evidence type="ECO:0000313" key="8">
    <source>
        <dbReference type="EMBL" id="KFM68274.1"/>
    </source>
</evidence>
<comment type="function">
    <text evidence="1">May play an important role in spermatogenesis and/or testis development.</text>
</comment>